<evidence type="ECO:0000313" key="7">
    <source>
        <dbReference type="Proteomes" id="UP001595548"/>
    </source>
</evidence>
<keyword evidence="6" id="KW-0675">Receptor</keyword>
<feature type="domain" description="TonB-dependent receptor-like beta-barrel" evidence="5">
    <location>
        <begin position="494"/>
        <end position="837"/>
    </location>
</feature>
<sequence length="901" mass="98934">MRTMITKRNPLALAVVAATVALGSTQSVLAQSDGETGEQPERQRVSIQAPVIEEVLTIGRLQSSADSIVDERIEQAFAADVLGFDQISRAGDADVASALERVTGLTVVDDKYVYVRSLGERYSSTLLNGAAVPSPELTRNVLPLDLFPSTIVKTLKVQKAYSPDLPATFGGGNIDIRTKGMPDDVVIEASIGTGWNTVNKDDGISYSGGDVDNTLPEPIGQALQQFQGDPSPNGILNILHTTGGSPSPELVAEANQINRNLLLSLDRDVQTSPKSLPADFDGKLSLGNSWYLGDDWRVGGLANVSYDHQWRNKNQSKKGVGNPETINSEVQRTFEETRELAAVSAGVSFQERHTIEASAYYITDAEDVASYTEGFDSNNSEADGSQVVDYQTRYEERRLEIFQLTGEHDFDLFSGTPADELMIDWFYSDSRAETAVPNEVNIQASNVLDPMTGEVLKTRLLSTTSVATFAFLQLEDNVTSYGWNGELPLNFGDNLVTFSGGYSYHDKSRAYYGYTANIDAAGVSGDVMEGTPGQVLSDENLGNMDNNFQLSMGNGLGKESYIAAQMTDAAYGMVDINLDYTWRLTGGVRYEDFRQAVLPVDLLDYTGDSIVDLNDQLAQEDQKFAIKDDGWFPSVALTFMDQGFMGADDFQVRASVSQTVVRPDLREISDVEYIDPELGIRVQGNPLLEFSELDHFDLRTEWFYAGGDNFTVSLFYKDIKNPIEQTRAPGSDDDILLQFYNAESGEIYGLEFEGLKDVGAGFFVSGNLTLSDSEIVSADGLGFTNTTRRMTGQSEYVMNVQLGFDSPDGMHTASLLYNVFGDRVYYAARSNGHQDAFEQPFHSIDFVYTFYPTNSLSMKLKLSNLLGQDREFEQVNSAGEAVTILKQEQGTGVGLDFKYSF</sequence>
<dbReference type="InterPro" id="IPR000531">
    <property type="entry name" value="Beta-barrel_TonB"/>
</dbReference>
<dbReference type="SUPFAM" id="SSF56935">
    <property type="entry name" value="Porins"/>
    <property type="match status" value="1"/>
</dbReference>
<dbReference type="PANTHER" id="PTHR40980">
    <property type="entry name" value="PLUG DOMAIN-CONTAINING PROTEIN"/>
    <property type="match status" value="1"/>
</dbReference>
<feature type="chain" id="PRO_5045730475" evidence="4">
    <location>
        <begin position="31"/>
        <end position="901"/>
    </location>
</feature>
<dbReference type="Gene3D" id="2.170.130.10">
    <property type="entry name" value="TonB-dependent receptor, plug domain"/>
    <property type="match status" value="1"/>
</dbReference>
<reference evidence="7" key="1">
    <citation type="journal article" date="2019" name="Int. J. Syst. Evol. Microbiol.">
        <title>The Global Catalogue of Microorganisms (GCM) 10K type strain sequencing project: providing services to taxonomists for standard genome sequencing and annotation.</title>
        <authorList>
            <consortium name="The Broad Institute Genomics Platform"/>
            <consortium name="The Broad Institute Genome Sequencing Center for Infectious Disease"/>
            <person name="Wu L."/>
            <person name="Ma J."/>
        </authorList>
    </citation>
    <scope>NUCLEOTIDE SEQUENCE [LARGE SCALE GENOMIC DNA]</scope>
    <source>
        <strain evidence="7">KCTC 52141</strain>
    </source>
</reference>
<keyword evidence="3" id="KW-0998">Cell outer membrane</keyword>
<protein>
    <submittedName>
        <fullName evidence="6">TonB-dependent receptor domain-containing protein</fullName>
    </submittedName>
</protein>
<dbReference type="PANTHER" id="PTHR40980:SF5">
    <property type="entry name" value="TONB-DEPENDENT RECEPTOR"/>
    <property type="match status" value="1"/>
</dbReference>
<feature type="signal peptide" evidence="4">
    <location>
        <begin position="1"/>
        <end position="30"/>
    </location>
</feature>
<evidence type="ECO:0000256" key="4">
    <source>
        <dbReference type="SAM" id="SignalP"/>
    </source>
</evidence>
<comment type="caution">
    <text evidence="6">The sequence shown here is derived from an EMBL/GenBank/DDBJ whole genome shotgun (WGS) entry which is preliminary data.</text>
</comment>
<evidence type="ECO:0000256" key="1">
    <source>
        <dbReference type="ARBA" id="ARBA00004442"/>
    </source>
</evidence>
<keyword evidence="4" id="KW-0732">Signal</keyword>
<comment type="subcellular location">
    <subcellularLocation>
        <location evidence="1">Cell outer membrane</location>
    </subcellularLocation>
</comment>
<dbReference type="InterPro" id="IPR037066">
    <property type="entry name" value="Plug_dom_sf"/>
</dbReference>
<evidence type="ECO:0000256" key="2">
    <source>
        <dbReference type="ARBA" id="ARBA00023136"/>
    </source>
</evidence>
<dbReference type="Proteomes" id="UP001595548">
    <property type="component" value="Unassembled WGS sequence"/>
</dbReference>
<dbReference type="InterPro" id="IPR036942">
    <property type="entry name" value="Beta-barrel_TonB_sf"/>
</dbReference>
<accession>A0ABV7HPR0</accession>
<evidence type="ECO:0000313" key="6">
    <source>
        <dbReference type="EMBL" id="MFC3154525.1"/>
    </source>
</evidence>
<dbReference type="Gene3D" id="2.40.170.20">
    <property type="entry name" value="TonB-dependent receptor, beta-barrel domain"/>
    <property type="match status" value="1"/>
</dbReference>
<organism evidence="6 7">
    <name type="scientific">Gilvimarinus japonicus</name>
    <dbReference type="NCBI Taxonomy" id="1796469"/>
    <lineage>
        <taxon>Bacteria</taxon>
        <taxon>Pseudomonadati</taxon>
        <taxon>Pseudomonadota</taxon>
        <taxon>Gammaproteobacteria</taxon>
        <taxon>Cellvibrionales</taxon>
        <taxon>Cellvibrionaceae</taxon>
        <taxon>Gilvimarinus</taxon>
    </lineage>
</organism>
<evidence type="ECO:0000256" key="3">
    <source>
        <dbReference type="ARBA" id="ARBA00023237"/>
    </source>
</evidence>
<proteinExistence type="predicted"/>
<keyword evidence="2" id="KW-0472">Membrane</keyword>
<name>A0ABV7HPR0_9GAMM</name>
<evidence type="ECO:0000259" key="5">
    <source>
        <dbReference type="Pfam" id="PF00593"/>
    </source>
</evidence>
<dbReference type="EMBL" id="JBHRTL010000004">
    <property type="protein sequence ID" value="MFC3154525.1"/>
    <property type="molecule type" value="Genomic_DNA"/>
</dbReference>
<keyword evidence="7" id="KW-1185">Reference proteome</keyword>
<dbReference type="Pfam" id="PF00593">
    <property type="entry name" value="TonB_dep_Rec_b-barrel"/>
    <property type="match status" value="1"/>
</dbReference>
<gene>
    <name evidence="6" type="ORF">ACFOEB_04855</name>
</gene>
<dbReference type="RefSeq" id="WP_382414814.1">
    <property type="nucleotide sequence ID" value="NZ_AP031500.1"/>
</dbReference>